<organism evidence="1 2">
    <name type="scientific">Caligus rogercresseyi</name>
    <name type="common">Sea louse</name>
    <dbReference type="NCBI Taxonomy" id="217165"/>
    <lineage>
        <taxon>Eukaryota</taxon>
        <taxon>Metazoa</taxon>
        <taxon>Ecdysozoa</taxon>
        <taxon>Arthropoda</taxon>
        <taxon>Crustacea</taxon>
        <taxon>Multicrustacea</taxon>
        <taxon>Hexanauplia</taxon>
        <taxon>Copepoda</taxon>
        <taxon>Siphonostomatoida</taxon>
        <taxon>Caligidae</taxon>
        <taxon>Caligus</taxon>
    </lineage>
</organism>
<sequence>ALQQRRQGQGPDFIRRVSDIFEHDPSRSIRDAAKELGVSHVTLLACVNEDLRCHSYKLKAGQLSPDLNPMDYFFWGYLERHTNRLAHNTKAALIISIMKQARKLDRALVAKACSSFRTRIQRVIDAEGEWMELAESTHLYEHFNI</sequence>
<reference evidence="2" key="1">
    <citation type="submission" date="2021-01" db="EMBL/GenBank/DDBJ databases">
        <title>Caligus Genome Assembly.</title>
        <authorList>
            <person name="Gallardo-Escarate C."/>
        </authorList>
    </citation>
    <scope>NUCLEOTIDE SEQUENCE [LARGE SCALE GENOMIC DNA]</scope>
</reference>
<dbReference type="AlphaFoldDB" id="A0A7T8KB30"/>
<protein>
    <submittedName>
        <fullName evidence="1">Uncharacterized protein</fullName>
    </submittedName>
</protein>
<dbReference type="EMBL" id="CP045897">
    <property type="protein sequence ID" value="QQP51460.1"/>
    <property type="molecule type" value="Genomic_DNA"/>
</dbReference>
<keyword evidence="2" id="KW-1185">Reference proteome</keyword>
<accession>A0A7T8KB30</accession>
<proteinExistence type="predicted"/>
<dbReference type="Gene3D" id="3.30.420.10">
    <property type="entry name" value="Ribonuclease H-like superfamily/Ribonuclease H"/>
    <property type="match status" value="1"/>
</dbReference>
<dbReference type="Proteomes" id="UP000595437">
    <property type="component" value="Chromosome 8"/>
</dbReference>
<dbReference type="OrthoDB" id="6611281at2759"/>
<evidence type="ECO:0000313" key="2">
    <source>
        <dbReference type="Proteomes" id="UP000595437"/>
    </source>
</evidence>
<name>A0A7T8KB30_CALRO</name>
<evidence type="ECO:0000313" key="1">
    <source>
        <dbReference type="EMBL" id="QQP51460.1"/>
    </source>
</evidence>
<dbReference type="InterPro" id="IPR036397">
    <property type="entry name" value="RNaseH_sf"/>
</dbReference>
<gene>
    <name evidence="1" type="ORF">FKW44_012835</name>
</gene>
<feature type="non-terminal residue" evidence="1">
    <location>
        <position position="145"/>
    </location>
</feature>
<dbReference type="PANTHER" id="PTHR47326">
    <property type="entry name" value="TRANSPOSABLE ELEMENT TC3 TRANSPOSASE-LIKE PROTEIN"/>
    <property type="match status" value="1"/>
</dbReference>
<dbReference type="PANTHER" id="PTHR47326:SF1">
    <property type="entry name" value="HTH PSQ-TYPE DOMAIN-CONTAINING PROTEIN"/>
    <property type="match status" value="1"/>
</dbReference>
<dbReference type="GO" id="GO:0003676">
    <property type="term" value="F:nucleic acid binding"/>
    <property type="evidence" value="ECO:0007669"/>
    <property type="project" value="InterPro"/>
</dbReference>